<dbReference type="InterPro" id="IPR050259">
    <property type="entry name" value="SDR"/>
</dbReference>
<dbReference type="CDD" id="cd05233">
    <property type="entry name" value="SDR_c"/>
    <property type="match status" value="1"/>
</dbReference>
<organism evidence="3 4">
    <name type="scientific">Halalkalibacter akibai (strain ATCC 43226 / DSM 21942 / CIP 109018 / JCM 9157 / 1139)</name>
    <name type="common">Bacillus akibai</name>
    <dbReference type="NCBI Taxonomy" id="1236973"/>
    <lineage>
        <taxon>Bacteria</taxon>
        <taxon>Bacillati</taxon>
        <taxon>Bacillota</taxon>
        <taxon>Bacilli</taxon>
        <taxon>Bacillales</taxon>
        <taxon>Bacillaceae</taxon>
        <taxon>Halalkalibacter</taxon>
    </lineage>
</organism>
<dbReference type="SUPFAM" id="SSF51735">
    <property type="entry name" value="NAD(P)-binding Rossmann-fold domains"/>
    <property type="match status" value="1"/>
</dbReference>
<gene>
    <name evidence="3" type="ORF">JCM9157_1739</name>
</gene>
<dbReference type="PANTHER" id="PTHR42879">
    <property type="entry name" value="3-OXOACYL-(ACYL-CARRIER-PROTEIN) REDUCTASE"/>
    <property type="match status" value="1"/>
</dbReference>
<dbReference type="Proteomes" id="UP000018896">
    <property type="component" value="Unassembled WGS sequence"/>
</dbReference>
<dbReference type="GO" id="GO:0032787">
    <property type="term" value="P:monocarboxylic acid metabolic process"/>
    <property type="evidence" value="ECO:0007669"/>
    <property type="project" value="UniProtKB-ARBA"/>
</dbReference>
<sequence length="210" mass="22456">MKNILITGASGGIGSAIARELASPSCSLFLHYSTSLEKIKNAAKECREKGATVHVIQADLTKEAGDEQLLRAIPSDISFDIIVHNAGVSHFGLFTDMTNQEIKDIMNIHLLNPMKITRSLLPNMISKQHGKIIVISSIWGLTGASCEVTYSAAKGGLNSFVKGLAKELAPSQIQVNGVAPGAINTNMLNEDFLIDLTEEIPANRIGTLGM</sequence>
<proteinExistence type="inferred from homology"/>
<dbReference type="InterPro" id="IPR036291">
    <property type="entry name" value="NAD(P)-bd_dom_sf"/>
</dbReference>
<keyword evidence="4" id="KW-1185">Reference proteome</keyword>
<dbReference type="AlphaFoldDB" id="W4QSQ4"/>
<protein>
    <submittedName>
        <fullName evidence="3">3-oxoacyl-[acyl-carrier protein] reductase</fullName>
    </submittedName>
</protein>
<evidence type="ECO:0000313" key="3">
    <source>
        <dbReference type="EMBL" id="GAE34668.1"/>
    </source>
</evidence>
<dbReference type="NCBIfam" id="NF047420">
    <property type="entry name" value="EF_P_mod_YmfI"/>
    <property type="match status" value="1"/>
</dbReference>
<dbReference type="EMBL" id="BAUV01000010">
    <property type="protein sequence ID" value="GAE34668.1"/>
    <property type="molecule type" value="Genomic_DNA"/>
</dbReference>
<comment type="caution">
    <text evidence="3">The sequence shown here is derived from an EMBL/GenBank/DDBJ whole genome shotgun (WGS) entry which is preliminary data.</text>
</comment>
<comment type="similarity">
    <text evidence="1 2">Belongs to the short-chain dehydrogenases/reductases (SDR) family.</text>
</comment>
<dbReference type="eggNOG" id="COG1028">
    <property type="taxonomic scope" value="Bacteria"/>
</dbReference>
<evidence type="ECO:0000256" key="1">
    <source>
        <dbReference type="ARBA" id="ARBA00006484"/>
    </source>
</evidence>
<dbReference type="PROSITE" id="PS00061">
    <property type="entry name" value="ADH_SHORT"/>
    <property type="match status" value="1"/>
</dbReference>
<dbReference type="Pfam" id="PF00106">
    <property type="entry name" value="adh_short"/>
    <property type="match status" value="1"/>
</dbReference>
<dbReference type="InterPro" id="IPR020904">
    <property type="entry name" value="Sc_DH/Rdtase_CS"/>
</dbReference>
<dbReference type="Gene3D" id="3.40.50.720">
    <property type="entry name" value="NAD(P)-binding Rossmann-like Domain"/>
    <property type="match status" value="1"/>
</dbReference>
<evidence type="ECO:0000256" key="2">
    <source>
        <dbReference type="RuleBase" id="RU000363"/>
    </source>
</evidence>
<dbReference type="STRING" id="1236973.JCM9157_1739"/>
<name>W4QSQ4_HALA3</name>
<dbReference type="PANTHER" id="PTHR42879:SF2">
    <property type="entry name" value="3-OXOACYL-[ACYL-CARRIER-PROTEIN] REDUCTASE FABG"/>
    <property type="match status" value="1"/>
</dbReference>
<accession>W4QSQ4</accession>
<dbReference type="PRINTS" id="PR00081">
    <property type="entry name" value="GDHRDH"/>
</dbReference>
<reference evidence="3 4" key="1">
    <citation type="journal article" date="2014" name="Genome Announc.">
        <title>Draft Genome Sequences of Three Alkaliphilic Bacillus Strains, Bacillus wakoensis JCM 9140T, Bacillus akibai JCM 9157T, and Bacillus hemicellulosilyticus JCM 9152T.</title>
        <authorList>
            <person name="Yuki M."/>
            <person name="Oshima K."/>
            <person name="Suda W."/>
            <person name="Oshida Y."/>
            <person name="Kitamura K."/>
            <person name="Iida T."/>
            <person name="Hattori M."/>
            <person name="Ohkuma M."/>
        </authorList>
    </citation>
    <scope>NUCLEOTIDE SEQUENCE [LARGE SCALE GENOMIC DNA]</scope>
    <source>
        <strain evidence="3 4">JCM 9157</strain>
    </source>
</reference>
<dbReference type="PRINTS" id="PR00080">
    <property type="entry name" value="SDRFAMILY"/>
</dbReference>
<evidence type="ECO:0000313" key="4">
    <source>
        <dbReference type="Proteomes" id="UP000018896"/>
    </source>
</evidence>
<dbReference type="InterPro" id="IPR002347">
    <property type="entry name" value="SDR_fam"/>
</dbReference>